<gene>
    <name evidence="1" type="ORF">KSP40_PGU000160</name>
</gene>
<name>A0ABR2LJI1_9ASPA</name>
<organism evidence="1 2">
    <name type="scientific">Platanthera guangdongensis</name>
    <dbReference type="NCBI Taxonomy" id="2320717"/>
    <lineage>
        <taxon>Eukaryota</taxon>
        <taxon>Viridiplantae</taxon>
        <taxon>Streptophyta</taxon>
        <taxon>Embryophyta</taxon>
        <taxon>Tracheophyta</taxon>
        <taxon>Spermatophyta</taxon>
        <taxon>Magnoliopsida</taxon>
        <taxon>Liliopsida</taxon>
        <taxon>Asparagales</taxon>
        <taxon>Orchidaceae</taxon>
        <taxon>Orchidoideae</taxon>
        <taxon>Orchideae</taxon>
        <taxon>Orchidinae</taxon>
        <taxon>Platanthera</taxon>
    </lineage>
</organism>
<sequence length="54" mass="6041">MSRWLILQQARGQRSHSPPTAWELTVSCSISLPDGGSFHLSLTVLLCYRSPRSI</sequence>
<evidence type="ECO:0000313" key="2">
    <source>
        <dbReference type="Proteomes" id="UP001412067"/>
    </source>
</evidence>
<reference evidence="1 2" key="1">
    <citation type="journal article" date="2022" name="Nat. Plants">
        <title>Genomes of leafy and leafless Platanthera orchids illuminate the evolution of mycoheterotrophy.</title>
        <authorList>
            <person name="Li M.H."/>
            <person name="Liu K.W."/>
            <person name="Li Z."/>
            <person name="Lu H.C."/>
            <person name="Ye Q.L."/>
            <person name="Zhang D."/>
            <person name="Wang J.Y."/>
            <person name="Li Y.F."/>
            <person name="Zhong Z.M."/>
            <person name="Liu X."/>
            <person name="Yu X."/>
            <person name="Liu D.K."/>
            <person name="Tu X.D."/>
            <person name="Liu B."/>
            <person name="Hao Y."/>
            <person name="Liao X.Y."/>
            <person name="Jiang Y.T."/>
            <person name="Sun W.H."/>
            <person name="Chen J."/>
            <person name="Chen Y.Q."/>
            <person name="Ai Y."/>
            <person name="Zhai J.W."/>
            <person name="Wu S.S."/>
            <person name="Zhou Z."/>
            <person name="Hsiao Y.Y."/>
            <person name="Wu W.L."/>
            <person name="Chen Y.Y."/>
            <person name="Lin Y.F."/>
            <person name="Hsu J.L."/>
            <person name="Li C.Y."/>
            <person name="Wang Z.W."/>
            <person name="Zhao X."/>
            <person name="Zhong W.Y."/>
            <person name="Ma X.K."/>
            <person name="Ma L."/>
            <person name="Huang J."/>
            <person name="Chen G.Z."/>
            <person name="Huang M.Z."/>
            <person name="Huang L."/>
            <person name="Peng D.H."/>
            <person name="Luo Y.B."/>
            <person name="Zou S.Q."/>
            <person name="Chen S.P."/>
            <person name="Lan S."/>
            <person name="Tsai W.C."/>
            <person name="Van de Peer Y."/>
            <person name="Liu Z.J."/>
        </authorList>
    </citation>
    <scope>NUCLEOTIDE SEQUENCE [LARGE SCALE GENOMIC DNA]</scope>
    <source>
        <strain evidence="1">Lor288</strain>
    </source>
</reference>
<protein>
    <submittedName>
        <fullName evidence="1">Uncharacterized protein</fullName>
    </submittedName>
</protein>
<keyword evidence="2" id="KW-1185">Reference proteome</keyword>
<comment type="caution">
    <text evidence="1">The sequence shown here is derived from an EMBL/GenBank/DDBJ whole genome shotgun (WGS) entry which is preliminary data.</text>
</comment>
<accession>A0ABR2LJI1</accession>
<proteinExistence type="predicted"/>
<dbReference type="EMBL" id="JBBWWR010000018">
    <property type="protein sequence ID" value="KAK8943298.1"/>
    <property type="molecule type" value="Genomic_DNA"/>
</dbReference>
<dbReference type="Proteomes" id="UP001412067">
    <property type="component" value="Unassembled WGS sequence"/>
</dbReference>
<evidence type="ECO:0000313" key="1">
    <source>
        <dbReference type="EMBL" id="KAK8943298.1"/>
    </source>
</evidence>